<evidence type="ECO:0000313" key="6">
    <source>
        <dbReference type="Proteomes" id="UP000261811"/>
    </source>
</evidence>
<dbReference type="AlphaFoldDB" id="A0A372JS19"/>
<name>A0A372JS19_9ACTN</name>
<organism evidence="5 6">
    <name type="scientific">Actinomadura logoneensis</name>
    <dbReference type="NCBI Taxonomy" id="2293572"/>
    <lineage>
        <taxon>Bacteria</taxon>
        <taxon>Bacillati</taxon>
        <taxon>Actinomycetota</taxon>
        <taxon>Actinomycetes</taxon>
        <taxon>Streptosporangiales</taxon>
        <taxon>Thermomonosporaceae</taxon>
        <taxon>Actinomadura</taxon>
    </lineage>
</organism>
<sequence length="476" mass="49990">MPVVRDWTSAGQNGQNTRFNATERTVGPRNAARLKPRWTFTTGGDVNATPAVADGVVYVPDAAGTLWAVRASDGAKVWSRRISDYTGNPGDGSRTTPAVAGDTLVIGNGFTVTSPSGAGAVAVDRRTGALRWRTQVDANPRSKITGAPVIDRGVVYLGVSSSEEILQPPHTFRGSVVALDLRTGRKLWQTYMAPPGYTGNAVWGSAPAVDRRRNLLYVATGNNYTVPDGVCTLPDQTGCEKPPADDYFDSVVALDLTTGRVRWSHRTLPADAQSIPDPPDGTDLDFGSSPNLFTTTVRGRPRDLLGIGQKSGVYWALDPDDGRVVWQTKVGPSGNLGGIQWGSATDGRRIYVAVANSDHVAFPIPAAGGGTRTVTGGMWAALSAADGRVLWRTPDPQGAVDMGYVSAANGVVYAGSAAGTGDNMYALDAATGEVRWRFASGGSVVGGAAVVDGTVYWGSGYHIGTGNDKLYAFDTH</sequence>
<dbReference type="SMART" id="SM00564">
    <property type="entry name" value="PQQ"/>
    <property type="match status" value="7"/>
</dbReference>
<comment type="similarity">
    <text evidence="2">Belongs to the bacterial PQQ dehydrogenase family.</text>
</comment>
<dbReference type="PANTHER" id="PTHR32303">
    <property type="entry name" value="QUINOPROTEIN ALCOHOL DEHYDROGENASE (CYTOCHROME C)"/>
    <property type="match status" value="1"/>
</dbReference>
<dbReference type="GO" id="GO:0016491">
    <property type="term" value="F:oxidoreductase activity"/>
    <property type="evidence" value="ECO:0007669"/>
    <property type="project" value="UniProtKB-KW"/>
</dbReference>
<protein>
    <recommendedName>
        <fullName evidence="4">Pyrrolo-quinoline quinone repeat domain-containing protein</fullName>
    </recommendedName>
</protein>
<evidence type="ECO:0000259" key="4">
    <source>
        <dbReference type="Pfam" id="PF13360"/>
    </source>
</evidence>
<feature type="domain" description="Pyrrolo-quinoline quinone repeat" evidence="4">
    <location>
        <begin position="380"/>
        <end position="475"/>
    </location>
</feature>
<dbReference type="SUPFAM" id="SSF50998">
    <property type="entry name" value="Quinoprotein alcohol dehydrogenase-like"/>
    <property type="match status" value="1"/>
</dbReference>
<evidence type="ECO:0000313" key="5">
    <source>
        <dbReference type="EMBL" id="RFU42833.1"/>
    </source>
</evidence>
<dbReference type="EMBL" id="QURH01000094">
    <property type="protein sequence ID" value="RFU42833.1"/>
    <property type="molecule type" value="Genomic_DNA"/>
</dbReference>
<accession>A0A372JS19</accession>
<proteinExistence type="inferred from homology"/>
<evidence type="ECO:0000256" key="2">
    <source>
        <dbReference type="ARBA" id="ARBA00008156"/>
    </source>
</evidence>
<dbReference type="Pfam" id="PF13360">
    <property type="entry name" value="PQQ_2"/>
    <property type="match status" value="3"/>
</dbReference>
<dbReference type="InterPro" id="IPR002372">
    <property type="entry name" value="PQQ_rpt_dom"/>
</dbReference>
<reference evidence="5 6" key="1">
    <citation type="submission" date="2018-08" db="EMBL/GenBank/DDBJ databases">
        <title>Actinomadura jelena sp. nov., a novel Actinomycete isolated from soil in Chad.</title>
        <authorList>
            <person name="Shi L."/>
        </authorList>
    </citation>
    <scope>NUCLEOTIDE SEQUENCE [LARGE SCALE GENOMIC DNA]</scope>
    <source>
        <strain evidence="5 6">NEAU-G17</strain>
    </source>
</reference>
<keyword evidence="6" id="KW-1185">Reference proteome</keyword>
<dbReference type="PANTHER" id="PTHR32303:SF10">
    <property type="entry name" value="OUTER MEMBRANE PROTEIN ASSEMBLY FACTOR BAMB"/>
    <property type="match status" value="1"/>
</dbReference>
<dbReference type="Proteomes" id="UP000261811">
    <property type="component" value="Unassembled WGS sequence"/>
</dbReference>
<dbReference type="Gene3D" id="2.40.10.480">
    <property type="match status" value="1"/>
</dbReference>
<evidence type="ECO:0000256" key="3">
    <source>
        <dbReference type="ARBA" id="ARBA00023002"/>
    </source>
</evidence>
<comment type="caution">
    <text evidence="5">The sequence shown here is derived from an EMBL/GenBank/DDBJ whole genome shotgun (WGS) entry which is preliminary data.</text>
</comment>
<gene>
    <name evidence="5" type="ORF">DZF91_04465</name>
</gene>
<dbReference type="InterPro" id="IPR018391">
    <property type="entry name" value="PQQ_b-propeller_rpt"/>
</dbReference>
<dbReference type="Gene3D" id="2.140.10.10">
    <property type="entry name" value="Quinoprotein alcohol dehydrogenase-like superfamily"/>
    <property type="match status" value="1"/>
</dbReference>
<keyword evidence="3" id="KW-0560">Oxidoreductase</keyword>
<feature type="domain" description="Pyrrolo-quinoline quinone repeat" evidence="4">
    <location>
        <begin position="173"/>
        <end position="354"/>
    </location>
</feature>
<dbReference type="InterPro" id="IPR011047">
    <property type="entry name" value="Quinoprotein_ADH-like_sf"/>
</dbReference>
<evidence type="ECO:0000256" key="1">
    <source>
        <dbReference type="ARBA" id="ARBA00001931"/>
    </source>
</evidence>
<comment type="cofactor">
    <cofactor evidence="1">
        <name>pyrroloquinoline quinone</name>
        <dbReference type="ChEBI" id="CHEBI:58442"/>
    </cofactor>
</comment>
<feature type="domain" description="Pyrrolo-quinoline quinone repeat" evidence="4">
    <location>
        <begin position="35"/>
        <end position="158"/>
    </location>
</feature>